<proteinExistence type="predicted"/>
<protein>
    <recommendedName>
        <fullName evidence="5">Tpr domain containing protein</fullName>
    </recommendedName>
</protein>
<dbReference type="EMBL" id="CAWUHD010000211">
    <property type="protein sequence ID" value="CAK7238155.1"/>
    <property type="molecule type" value="Genomic_DNA"/>
</dbReference>
<dbReference type="InterPro" id="IPR040201">
    <property type="entry name" value="Mrg3-like"/>
</dbReference>
<feature type="compositionally biased region" description="Pro residues" evidence="1">
    <location>
        <begin position="108"/>
        <end position="117"/>
    </location>
</feature>
<accession>A0ABP0D2Y2</accession>
<evidence type="ECO:0000313" key="4">
    <source>
        <dbReference type="Proteomes" id="UP001642482"/>
    </source>
</evidence>
<dbReference type="InterPro" id="IPR011990">
    <property type="entry name" value="TPR-like_helical_dom_sf"/>
</dbReference>
<feature type="transmembrane region" description="Helical" evidence="2">
    <location>
        <begin position="156"/>
        <end position="178"/>
    </location>
</feature>
<evidence type="ECO:0000256" key="1">
    <source>
        <dbReference type="SAM" id="MobiDB-lite"/>
    </source>
</evidence>
<organism evidence="3 4">
    <name type="scientific">Sporothrix eucalyptigena</name>
    <dbReference type="NCBI Taxonomy" id="1812306"/>
    <lineage>
        <taxon>Eukaryota</taxon>
        <taxon>Fungi</taxon>
        <taxon>Dikarya</taxon>
        <taxon>Ascomycota</taxon>
        <taxon>Pezizomycotina</taxon>
        <taxon>Sordariomycetes</taxon>
        <taxon>Sordariomycetidae</taxon>
        <taxon>Ophiostomatales</taxon>
        <taxon>Ophiostomataceae</taxon>
        <taxon>Sporothrix</taxon>
    </lineage>
</organism>
<evidence type="ECO:0000313" key="3">
    <source>
        <dbReference type="EMBL" id="CAK7238155.1"/>
    </source>
</evidence>
<dbReference type="SUPFAM" id="SSF48452">
    <property type="entry name" value="TPR-like"/>
    <property type="match status" value="1"/>
</dbReference>
<dbReference type="Gene3D" id="1.25.40.10">
    <property type="entry name" value="Tetratricopeptide repeat domain"/>
    <property type="match status" value="1"/>
</dbReference>
<dbReference type="PANTHER" id="PTHR28142">
    <property type="entry name" value="MITOCHONDRIAL INNER MEMBRANE I-AAA PROTEASE SUPERCOMPLEX SUBUNIT MGR3-RELATED"/>
    <property type="match status" value="1"/>
</dbReference>
<keyword evidence="2" id="KW-0812">Transmembrane</keyword>
<evidence type="ECO:0008006" key="5">
    <source>
        <dbReference type="Google" id="ProtNLM"/>
    </source>
</evidence>
<dbReference type="Proteomes" id="UP001642482">
    <property type="component" value="Unassembled WGS sequence"/>
</dbReference>
<name>A0ABP0D2Y2_9PEZI</name>
<gene>
    <name evidence="3" type="ORF">SEUCBS140593_010381</name>
</gene>
<feature type="region of interest" description="Disordered" evidence="1">
    <location>
        <begin position="91"/>
        <end position="117"/>
    </location>
</feature>
<keyword evidence="2" id="KW-0472">Membrane</keyword>
<dbReference type="CDD" id="cd24145">
    <property type="entry name" value="Mgr3-like"/>
    <property type="match status" value="1"/>
</dbReference>
<keyword evidence="2" id="KW-1133">Transmembrane helix</keyword>
<comment type="caution">
    <text evidence="3">The sequence shown here is derived from an EMBL/GenBank/DDBJ whole genome shotgun (WGS) entry which is preliminary data.</text>
</comment>
<reference evidence="3 4" key="1">
    <citation type="submission" date="2024-01" db="EMBL/GenBank/DDBJ databases">
        <authorList>
            <person name="Allen C."/>
            <person name="Tagirdzhanova G."/>
        </authorList>
    </citation>
    <scope>NUCLEOTIDE SEQUENCE [LARGE SCALE GENOMIC DNA]</scope>
</reference>
<evidence type="ECO:0000256" key="2">
    <source>
        <dbReference type="SAM" id="Phobius"/>
    </source>
</evidence>
<dbReference type="PANTHER" id="PTHR28142:SF1">
    <property type="entry name" value="MITOCHONDRIAL INNER MEMBRANE I-AAA PROTEASE SUPERCOMPLEX SUBUNIT MGR3-RELATED"/>
    <property type="match status" value="1"/>
</dbReference>
<sequence length="572" mass="63147">MALSKPVSVANTYFQKRLLGQLAQSSPALSVSRQSWLCLQQTSSSGLQLHIRLQLSQSRNASSGSHLMITRAMQSHKFTVTLTVGALQTRRQSTIPRNDGNGEDAHGRPPPPPPPRGRVPIFRMLIRAIGGSFRSLFTPFQGQTLRTLFRSNPEELVLALAVLIASVFVIAYVARIYFSYFYSRQFTRYPPSVAKYLRRALYFSNYSPDPKRALKNYKLALEQCDALGLDPFSDDVLGIRIQLASWLEQIRNYDAAIKILELLLADCKRWVDLMEKDVKDGVAGSSLGGGGNGLSPRLPPPLLTGKMKKPVATIEGGEAAEEEIPQAESETIWGRRSRILRKAIGISVKLGELYADEHILNADLAHDRLVWSVDTALQEFKRRSVEGLKDGEGEWMSPLEMGAALESLGHSYESRSQFHLALPLFFQALRVCSDPCHSAVIMNNLAISFAQHPVQPPYETLVGSVIDKPASGSSSAPPITKEEAQRAYYETAQRWAQNAHQHATDTAGDARTPECDHACAVALCNLGDIAALLGDVREATWRFQEARAMSKAMEFDAGIHQAEVGLARLPKQ</sequence>
<keyword evidence="4" id="KW-1185">Reference proteome</keyword>